<feature type="region of interest" description="Disordered" evidence="1">
    <location>
        <begin position="89"/>
        <end position="109"/>
    </location>
</feature>
<comment type="caution">
    <text evidence="2">The sequence shown here is derived from an EMBL/GenBank/DDBJ whole genome shotgun (WGS) entry which is preliminary data.</text>
</comment>
<organism evidence="2 3">
    <name type="scientific">Dreissena polymorpha</name>
    <name type="common">Zebra mussel</name>
    <name type="synonym">Mytilus polymorpha</name>
    <dbReference type="NCBI Taxonomy" id="45954"/>
    <lineage>
        <taxon>Eukaryota</taxon>
        <taxon>Metazoa</taxon>
        <taxon>Spiralia</taxon>
        <taxon>Lophotrochozoa</taxon>
        <taxon>Mollusca</taxon>
        <taxon>Bivalvia</taxon>
        <taxon>Autobranchia</taxon>
        <taxon>Heteroconchia</taxon>
        <taxon>Euheterodonta</taxon>
        <taxon>Imparidentia</taxon>
        <taxon>Neoheterodontei</taxon>
        <taxon>Myida</taxon>
        <taxon>Dreissenoidea</taxon>
        <taxon>Dreissenidae</taxon>
        <taxon>Dreissena</taxon>
    </lineage>
</organism>
<dbReference type="AlphaFoldDB" id="A0A9D3YLZ5"/>
<dbReference type="EMBL" id="JAIWYP010000015">
    <property type="protein sequence ID" value="KAH3703252.1"/>
    <property type="molecule type" value="Genomic_DNA"/>
</dbReference>
<accession>A0A9D3YLZ5</accession>
<dbReference type="Proteomes" id="UP000828390">
    <property type="component" value="Unassembled WGS sequence"/>
</dbReference>
<evidence type="ECO:0000313" key="2">
    <source>
        <dbReference type="EMBL" id="KAH3703252.1"/>
    </source>
</evidence>
<feature type="compositionally biased region" description="Basic and acidic residues" evidence="1">
    <location>
        <begin position="98"/>
        <end position="109"/>
    </location>
</feature>
<evidence type="ECO:0000256" key="1">
    <source>
        <dbReference type="SAM" id="MobiDB-lite"/>
    </source>
</evidence>
<proteinExistence type="predicted"/>
<keyword evidence="3" id="KW-1185">Reference proteome</keyword>
<reference evidence="2" key="1">
    <citation type="journal article" date="2019" name="bioRxiv">
        <title>The Genome of the Zebra Mussel, Dreissena polymorpha: A Resource for Invasive Species Research.</title>
        <authorList>
            <person name="McCartney M.A."/>
            <person name="Auch B."/>
            <person name="Kono T."/>
            <person name="Mallez S."/>
            <person name="Zhang Y."/>
            <person name="Obille A."/>
            <person name="Becker A."/>
            <person name="Abrahante J.E."/>
            <person name="Garbe J."/>
            <person name="Badalamenti J.P."/>
            <person name="Herman A."/>
            <person name="Mangelson H."/>
            <person name="Liachko I."/>
            <person name="Sullivan S."/>
            <person name="Sone E.D."/>
            <person name="Koren S."/>
            <person name="Silverstein K.A.T."/>
            <person name="Beckman K.B."/>
            <person name="Gohl D.M."/>
        </authorList>
    </citation>
    <scope>NUCLEOTIDE SEQUENCE</scope>
    <source>
        <strain evidence="2">Duluth1</strain>
        <tissue evidence="2">Whole animal</tissue>
    </source>
</reference>
<gene>
    <name evidence="2" type="ORF">DPMN_078283</name>
</gene>
<reference evidence="2" key="2">
    <citation type="submission" date="2020-11" db="EMBL/GenBank/DDBJ databases">
        <authorList>
            <person name="McCartney M.A."/>
            <person name="Auch B."/>
            <person name="Kono T."/>
            <person name="Mallez S."/>
            <person name="Becker A."/>
            <person name="Gohl D.M."/>
            <person name="Silverstein K.A.T."/>
            <person name="Koren S."/>
            <person name="Bechman K.B."/>
            <person name="Herman A."/>
            <person name="Abrahante J.E."/>
            <person name="Garbe J."/>
        </authorList>
    </citation>
    <scope>NUCLEOTIDE SEQUENCE</scope>
    <source>
        <strain evidence="2">Duluth1</strain>
        <tissue evidence="2">Whole animal</tissue>
    </source>
</reference>
<protein>
    <submittedName>
        <fullName evidence="2">Uncharacterized protein</fullName>
    </submittedName>
</protein>
<evidence type="ECO:0000313" key="3">
    <source>
        <dbReference type="Proteomes" id="UP000828390"/>
    </source>
</evidence>
<sequence length="109" mass="12665">MISLQAAKEEGFRNQALECFEALKKKVDGLETKAKHEEEFRYTMMTKTKQSAEREDEFRRLVYVCIFCSFILAQLNKMQESIDNMHRKKATAVGTQADSEHKADEKTEP</sequence>
<name>A0A9D3YLZ5_DREPO</name>